<dbReference type="AlphaFoldDB" id="A0ABD7CGA7"/>
<accession>A0ABD7CGA7</accession>
<dbReference type="RefSeq" id="WP_047402768.1">
    <property type="nucleotide sequence ID" value="NZ_CP069280.1"/>
</dbReference>
<sequence length="108" mass="12606">MSNINKIDENIDKIINFYREYGNDAIKISEVLTLISKNKKEAIQIMKDIKDSKICTLKDHRGRFIFTTLPNCPIKEQIIIDGQSYSHIIISLNLTEEEKLKMIFAKKF</sequence>
<evidence type="ECO:0000313" key="2">
    <source>
        <dbReference type="Proteomes" id="UP000663464"/>
    </source>
</evidence>
<dbReference type="EMBL" id="CP069280">
    <property type="protein sequence ID" value="QRI51989.1"/>
    <property type="molecule type" value="Genomic_DNA"/>
</dbReference>
<gene>
    <name evidence="1" type="ORF">JQS73_11030</name>
</gene>
<reference evidence="1 2" key="1">
    <citation type="journal article" date="2014" name="J. Infect. Dis.">
        <title>Molecular characterization of a novel botulinum neurotoxin type H gene.</title>
        <authorList>
            <person name="Dover N."/>
            <person name="Barash J.R."/>
            <person name="Hill K.K."/>
            <person name="Xie G."/>
            <person name="Arnon S.S."/>
        </authorList>
    </citation>
    <scope>NUCLEOTIDE SEQUENCE [LARGE SCALE GENOMIC DNA]</scope>
    <source>
        <strain evidence="1 2">IBCA10-7060</strain>
    </source>
</reference>
<name>A0ABD7CGA7_CLOBO</name>
<evidence type="ECO:0000313" key="1">
    <source>
        <dbReference type="EMBL" id="QRI51989.1"/>
    </source>
</evidence>
<proteinExistence type="predicted"/>
<dbReference type="Proteomes" id="UP000663464">
    <property type="component" value="Chromosome"/>
</dbReference>
<protein>
    <submittedName>
        <fullName evidence="1">Uncharacterized protein</fullName>
    </submittedName>
</protein>
<organism evidence="1 2">
    <name type="scientific">Clostridium botulinum</name>
    <dbReference type="NCBI Taxonomy" id="1491"/>
    <lineage>
        <taxon>Bacteria</taxon>
        <taxon>Bacillati</taxon>
        <taxon>Bacillota</taxon>
        <taxon>Clostridia</taxon>
        <taxon>Eubacteriales</taxon>
        <taxon>Clostridiaceae</taxon>
        <taxon>Clostridium</taxon>
    </lineage>
</organism>